<evidence type="ECO:0000259" key="9">
    <source>
        <dbReference type="PROSITE" id="PS50262"/>
    </source>
</evidence>
<feature type="transmembrane region" description="Helical" evidence="8">
    <location>
        <begin position="7"/>
        <end position="27"/>
    </location>
</feature>
<accession>A0A9Q0XXE8</accession>
<feature type="transmembrane region" description="Helical" evidence="8">
    <location>
        <begin position="33"/>
        <end position="57"/>
    </location>
</feature>
<feature type="transmembrane region" description="Helical" evidence="8">
    <location>
        <begin position="69"/>
        <end position="90"/>
    </location>
</feature>
<dbReference type="EMBL" id="JAPFRF010000006">
    <property type="protein sequence ID" value="KAJ7329356.1"/>
    <property type="molecule type" value="Genomic_DNA"/>
</dbReference>
<proteinExistence type="predicted"/>
<keyword evidence="6" id="KW-0675">Receptor</keyword>
<evidence type="ECO:0000256" key="7">
    <source>
        <dbReference type="ARBA" id="ARBA00023224"/>
    </source>
</evidence>
<sequence>MAVADLLTLLLMPFVLASIIYYTWIWGDVFCKFFQFCSTFSLAASIYSLCVVSIARARIILRPYRTPKTTTLIFMIISVWTLSFMVSLPLRIQATVETRLSTNISFCVPTPRQQHYQVLLSQFILYYLIPISVIACNYIRIVLFLQKSPVMSVVSSQNTRRASIKILTATATFSACWLPVYILELCIYLGMYHHSYLWDSFYFACNILQYLHPCVNPVLYVFLAKRYRDQKKIFLCCQKNRVHPQILSVTELKERT</sequence>
<evidence type="ECO:0000313" key="11">
    <source>
        <dbReference type="Proteomes" id="UP001142489"/>
    </source>
</evidence>
<comment type="caution">
    <text evidence="10">The sequence shown here is derived from an EMBL/GenBank/DDBJ whole genome shotgun (WGS) entry which is preliminary data.</text>
</comment>
<comment type="subcellular location">
    <subcellularLocation>
        <location evidence="1">Membrane</location>
        <topology evidence="1">Multi-pass membrane protein</topology>
    </subcellularLocation>
</comment>
<dbReference type="PROSITE" id="PS50262">
    <property type="entry name" value="G_PROTEIN_RECEP_F1_2"/>
    <property type="match status" value="1"/>
</dbReference>
<dbReference type="Gene3D" id="1.20.1070.10">
    <property type="entry name" value="Rhodopsin 7-helix transmembrane proteins"/>
    <property type="match status" value="1"/>
</dbReference>
<evidence type="ECO:0000256" key="8">
    <source>
        <dbReference type="SAM" id="Phobius"/>
    </source>
</evidence>
<keyword evidence="11" id="KW-1185">Reference proteome</keyword>
<evidence type="ECO:0000256" key="2">
    <source>
        <dbReference type="ARBA" id="ARBA00022692"/>
    </source>
</evidence>
<evidence type="ECO:0000256" key="6">
    <source>
        <dbReference type="ARBA" id="ARBA00023170"/>
    </source>
</evidence>
<dbReference type="PANTHER" id="PTHR45695">
    <property type="entry name" value="LEUCOKININ RECEPTOR-RELATED"/>
    <property type="match status" value="1"/>
</dbReference>
<feature type="transmembrane region" description="Helical" evidence="8">
    <location>
        <begin position="166"/>
        <end position="189"/>
    </location>
</feature>
<reference evidence="10" key="1">
    <citation type="journal article" date="2023" name="DNA Res.">
        <title>Chromosome-level genome assembly of Phrynocephalus forsythii using third-generation DNA sequencing and Hi-C analysis.</title>
        <authorList>
            <person name="Qi Y."/>
            <person name="Zhao W."/>
            <person name="Zhao Y."/>
            <person name="Niu C."/>
            <person name="Cao S."/>
            <person name="Zhang Y."/>
        </authorList>
    </citation>
    <scope>NUCLEOTIDE SEQUENCE</scope>
    <source>
        <tissue evidence="10">Muscle</tissue>
    </source>
</reference>
<dbReference type="PANTHER" id="PTHR45695:SF7">
    <property type="entry name" value="GASTRIN-RELEASING PEPTIDE RECEPTOR"/>
    <property type="match status" value="1"/>
</dbReference>
<keyword evidence="4" id="KW-0297">G-protein coupled receptor</keyword>
<evidence type="ECO:0000313" key="10">
    <source>
        <dbReference type="EMBL" id="KAJ7329356.1"/>
    </source>
</evidence>
<dbReference type="Pfam" id="PF00001">
    <property type="entry name" value="7tm_1"/>
    <property type="match status" value="1"/>
</dbReference>
<dbReference type="OrthoDB" id="5975336at2759"/>
<keyword evidence="5 8" id="KW-0472">Membrane</keyword>
<organism evidence="10 11">
    <name type="scientific">Phrynocephalus forsythii</name>
    <dbReference type="NCBI Taxonomy" id="171643"/>
    <lineage>
        <taxon>Eukaryota</taxon>
        <taxon>Metazoa</taxon>
        <taxon>Chordata</taxon>
        <taxon>Craniata</taxon>
        <taxon>Vertebrata</taxon>
        <taxon>Euteleostomi</taxon>
        <taxon>Lepidosauria</taxon>
        <taxon>Squamata</taxon>
        <taxon>Bifurcata</taxon>
        <taxon>Unidentata</taxon>
        <taxon>Episquamata</taxon>
        <taxon>Toxicofera</taxon>
        <taxon>Iguania</taxon>
        <taxon>Acrodonta</taxon>
        <taxon>Agamidae</taxon>
        <taxon>Agaminae</taxon>
        <taxon>Phrynocephalus</taxon>
    </lineage>
</organism>
<feature type="domain" description="G-protein coupled receptors family 1 profile" evidence="9">
    <location>
        <begin position="1"/>
        <end position="220"/>
    </location>
</feature>
<feature type="transmembrane region" description="Helical" evidence="8">
    <location>
        <begin position="124"/>
        <end position="145"/>
    </location>
</feature>
<keyword evidence="3 8" id="KW-1133">Transmembrane helix</keyword>
<dbReference type="Proteomes" id="UP001142489">
    <property type="component" value="Unassembled WGS sequence"/>
</dbReference>
<dbReference type="SUPFAM" id="SSF81321">
    <property type="entry name" value="Family A G protein-coupled receptor-like"/>
    <property type="match status" value="1"/>
</dbReference>
<evidence type="ECO:0000256" key="5">
    <source>
        <dbReference type="ARBA" id="ARBA00023136"/>
    </source>
</evidence>
<dbReference type="GO" id="GO:0005886">
    <property type="term" value="C:plasma membrane"/>
    <property type="evidence" value="ECO:0007669"/>
    <property type="project" value="TreeGrafter"/>
</dbReference>
<dbReference type="GO" id="GO:0008188">
    <property type="term" value="F:neuropeptide receptor activity"/>
    <property type="evidence" value="ECO:0007669"/>
    <property type="project" value="TreeGrafter"/>
</dbReference>
<feature type="transmembrane region" description="Helical" evidence="8">
    <location>
        <begin position="201"/>
        <end position="223"/>
    </location>
</feature>
<dbReference type="PRINTS" id="PR00237">
    <property type="entry name" value="GPCRRHODOPSN"/>
</dbReference>
<evidence type="ECO:0000256" key="4">
    <source>
        <dbReference type="ARBA" id="ARBA00023040"/>
    </source>
</evidence>
<protein>
    <recommendedName>
        <fullName evidence="9">G-protein coupled receptors family 1 profile domain-containing protein</fullName>
    </recommendedName>
</protein>
<gene>
    <name evidence="10" type="ORF">JRQ81_015530</name>
</gene>
<evidence type="ECO:0000256" key="1">
    <source>
        <dbReference type="ARBA" id="ARBA00004141"/>
    </source>
</evidence>
<dbReference type="AlphaFoldDB" id="A0A9Q0XXE8"/>
<name>A0A9Q0XXE8_9SAUR</name>
<evidence type="ECO:0000256" key="3">
    <source>
        <dbReference type="ARBA" id="ARBA00022989"/>
    </source>
</evidence>
<dbReference type="InterPro" id="IPR000276">
    <property type="entry name" value="GPCR_Rhodpsn"/>
</dbReference>
<keyword evidence="2 8" id="KW-0812">Transmembrane</keyword>
<dbReference type="InterPro" id="IPR017452">
    <property type="entry name" value="GPCR_Rhodpsn_7TM"/>
</dbReference>
<keyword evidence="7" id="KW-0807">Transducer</keyword>